<dbReference type="SUPFAM" id="SSF50346">
    <property type="entry name" value="PRC-barrel domain"/>
    <property type="match status" value="2"/>
</dbReference>
<protein>
    <recommendedName>
        <fullName evidence="2">PRC-barrel domain-containing protein</fullName>
    </recommendedName>
</protein>
<dbReference type="InterPro" id="IPR027275">
    <property type="entry name" value="PRC-brl_dom"/>
</dbReference>
<organism evidence="3 4">
    <name type="scientific">Roseibium aggregatum (strain ATCC 25650 / DSM 13394 / JCM 20685 / NBRC 16684 / NCIMB 2208 / IAM 12614 / B1)</name>
    <name type="common">Stappia aggregata</name>
    <dbReference type="NCBI Taxonomy" id="384765"/>
    <lineage>
        <taxon>Bacteria</taxon>
        <taxon>Pseudomonadati</taxon>
        <taxon>Pseudomonadota</taxon>
        <taxon>Alphaproteobacteria</taxon>
        <taxon>Hyphomicrobiales</taxon>
        <taxon>Stappiaceae</taxon>
        <taxon>Roseibium</taxon>
    </lineage>
</organism>
<dbReference type="Pfam" id="PF05239">
    <property type="entry name" value="PRC"/>
    <property type="match status" value="2"/>
</dbReference>
<proteinExistence type="predicted"/>
<feature type="domain" description="PRC-barrel" evidence="2">
    <location>
        <begin position="57"/>
        <end position="130"/>
    </location>
</feature>
<dbReference type="OrthoDB" id="7876889at2"/>
<evidence type="ECO:0000259" key="2">
    <source>
        <dbReference type="Pfam" id="PF05239"/>
    </source>
</evidence>
<dbReference type="InterPro" id="IPR011033">
    <property type="entry name" value="PRC_barrel-like_sf"/>
</dbReference>
<evidence type="ECO:0000313" key="3">
    <source>
        <dbReference type="EMBL" id="EAV42320.1"/>
    </source>
</evidence>
<dbReference type="RefSeq" id="WP_006937220.1">
    <property type="nucleotide sequence ID" value="NZ_AAUW01000015.1"/>
</dbReference>
<gene>
    <name evidence="3" type="ORF">SIAM614_22102</name>
</gene>
<dbReference type="AlphaFoldDB" id="A0NXX6"/>
<dbReference type="eggNOG" id="COG3861">
    <property type="taxonomic scope" value="Bacteria"/>
</dbReference>
<dbReference type="PANTHER" id="PTHR36505:SF1">
    <property type="entry name" value="BLR1072 PROTEIN"/>
    <property type="match status" value="1"/>
</dbReference>
<feature type="domain" description="PRC-barrel" evidence="2">
    <location>
        <begin position="212"/>
        <end position="281"/>
    </location>
</feature>
<dbReference type="Proteomes" id="UP000004848">
    <property type="component" value="Unassembled WGS sequence"/>
</dbReference>
<feature type="chain" id="PRO_5002627909" description="PRC-barrel domain-containing protein" evidence="1">
    <location>
        <begin position="22"/>
        <end position="309"/>
    </location>
</feature>
<dbReference type="EMBL" id="AAUW01000015">
    <property type="protein sequence ID" value="EAV42320.1"/>
    <property type="molecule type" value="Genomic_DNA"/>
</dbReference>
<evidence type="ECO:0000256" key="1">
    <source>
        <dbReference type="SAM" id="SignalP"/>
    </source>
</evidence>
<name>A0NXX6_ROSAI</name>
<dbReference type="PANTHER" id="PTHR36505">
    <property type="entry name" value="BLR1072 PROTEIN"/>
    <property type="match status" value="1"/>
</dbReference>
<reference evidence="3 4" key="1">
    <citation type="submission" date="2006-05" db="EMBL/GenBank/DDBJ databases">
        <authorList>
            <person name="King G."/>
            <person name="Ferriera S."/>
            <person name="Johnson J."/>
            <person name="Kravitz S."/>
            <person name="Beeson K."/>
            <person name="Sutton G."/>
            <person name="Rogers Y.-H."/>
            <person name="Friedman R."/>
            <person name="Frazier M."/>
            <person name="Venter J.C."/>
        </authorList>
    </citation>
    <scope>NUCLEOTIDE SEQUENCE [LARGE SCALE GENOMIC DNA]</scope>
    <source>
        <strain evidence="4">ATCC 25650 / DSM 13394 / JCM 20685 / NBRC 16684 / NCIMB 2208 / IAM 12614 / B1</strain>
    </source>
</reference>
<dbReference type="GeneID" id="68848198"/>
<comment type="caution">
    <text evidence="3">The sequence shown here is derived from an EMBL/GenBank/DDBJ whole genome shotgun (WGS) entry which is preliminary data.</text>
</comment>
<sequence>MLRHLLATTALVAGLSTAAIAGDTAAMKDGGQTGAKNDTGVYEFELHTLAPDATTGILATNMVGKPVLTSRNADGEEIGDINDVVFGRDGTVRAVIVGVGGFLGMGEKEVALDFTRLSFVSGQENQLIVVTDVSRQELEGATPYERPDYIPHWMTAEGAREQMDKVTASAKDTYETVRKEAIDPAKQRLDEAMADPWTAEKTEVDAASVSTDELIDSTVYTNQDTDIGDVAEVLIGKDGKAQAVVIDVGGFLGFNAKPVAVSYSSLKMFETENGDLLVTAPFTKEQLENAPTYEPAAYKSNPDAVLLKG</sequence>
<accession>A0NXX6</accession>
<feature type="signal peptide" evidence="1">
    <location>
        <begin position="1"/>
        <end position="21"/>
    </location>
</feature>
<evidence type="ECO:0000313" key="4">
    <source>
        <dbReference type="Proteomes" id="UP000004848"/>
    </source>
</evidence>
<keyword evidence="1" id="KW-0732">Signal</keyword>
<dbReference type="Gene3D" id="2.30.30.240">
    <property type="entry name" value="PRC-barrel domain"/>
    <property type="match status" value="2"/>
</dbReference>